<feature type="signal peptide" evidence="3">
    <location>
        <begin position="1"/>
        <end position="37"/>
    </location>
</feature>
<feature type="region of interest" description="Disordered" evidence="1">
    <location>
        <begin position="240"/>
        <end position="272"/>
    </location>
</feature>
<evidence type="ECO:0000313" key="5">
    <source>
        <dbReference type="Proteomes" id="UP000283128"/>
    </source>
</evidence>
<keyword evidence="2" id="KW-0472">Membrane</keyword>
<protein>
    <recommendedName>
        <fullName evidence="6">LPXTG cell wall anchor domain-containing protein</fullName>
    </recommendedName>
</protein>
<keyword evidence="2" id="KW-0812">Transmembrane</keyword>
<keyword evidence="5" id="KW-1185">Reference proteome</keyword>
<dbReference type="NCBIfam" id="NF041527">
    <property type="entry name" value="SCO1860_LAETG"/>
    <property type="match status" value="1"/>
</dbReference>
<dbReference type="InterPro" id="IPR048202">
    <property type="entry name" value="SCO1860-like"/>
</dbReference>
<evidence type="ECO:0008006" key="6">
    <source>
        <dbReference type="Google" id="ProtNLM"/>
    </source>
</evidence>
<evidence type="ECO:0000256" key="2">
    <source>
        <dbReference type="SAM" id="Phobius"/>
    </source>
</evidence>
<dbReference type="Proteomes" id="UP000283128">
    <property type="component" value="Unassembled WGS sequence"/>
</dbReference>
<feature type="transmembrane region" description="Helical" evidence="2">
    <location>
        <begin position="291"/>
        <end position="310"/>
    </location>
</feature>
<reference evidence="4 5" key="1">
    <citation type="submission" date="2019-01" db="EMBL/GenBank/DDBJ databases">
        <title>Genome sequences of Streptomyces and Rhizobium isolates collected from root and soil.</title>
        <authorList>
            <person name="Chhettri S."/>
            <person name="Sevigny J.L."/>
            <person name="Sen A."/>
            <person name="Ennis N."/>
            <person name="Tisa L."/>
        </authorList>
    </citation>
    <scope>NUCLEOTIDE SEQUENCE [LARGE SCALE GENOMIC DNA]</scope>
    <source>
        <strain evidence="4 5">San01</strain>
    </source>
</reference>
<sequence>MPSTTFRTPARRLAASAAATALAVGPALLATAGTAHATGGHEGRSSAVVLRAGLDVSLLNKTVNVPLTATLNEVQAPASAEKTALTVKLDGVDGGQPFSVLRADVATARATADDHRAEGYSNLAHARVHVPGLPLLSLIEVGQVTSKAVCEAGKRPVAESNVLGGVTVLGKKVTLSAGGTTEVRVPGVGEVRLDLSKTHTTSRTAAATALELKVSVNPLKLNVAEVEGTVTLAGATCETPLSAPASKPPAKPADDVKPQGGAAAEPIAKPAAKPAAKADLAETGGNAMTPYIAGGAIVLLVAGAGGVAFARRGRA</sequence>
<keyword evidence="2" id="KW-1133">Transmembrane helix</keyword>
<proteinExistence type="predicted"/>
<dbReference type="AlphaFoldDB" id="A0A3S2XSR0"/>
<feature type="chain" id="PRO_5018711377" description="LPXTG cell wall anchor domain-containing protein" evidence="3">
    <location>
        <begin position="38"/>
        <end position="315"/>
    </location>
</feature>
<evidence type="ECO:0000256" key="1">
    <source>
        <dbReference type="SAM" id="MobiDB-lite"/>
    </source>
</evidence>
<dbReference type="NCBIfam" id="NF041528">
    <property type="entry name" value="strep_LAETG"/>
    <property type="match status" value="1"/>
</dbReference>
<gene>
    <name evidence="4" type="ORF">EOT10_24015</name>
</gene>
<dbReference type="RefSeq" id="WP_127830386.1">
    <property type="nucleotide sequence ID" value="NZ_RZYA01000012.1"/>
</dbReference>
<dbReference type="NCBIfam" id="NF040603">
    <property type="entry name" value="choice_anch_P"/>
    <property type="match status" value="1"/>
</dbReference>
<accession>A0A3S2XSR0</accession>
<feature type="compositionally biased region" description="Low complexity" evidence="1">
    <location>
        <begin position="262"/>
        <end position="272"/>
    </location>
</feature>
<dbReference type="OrthoDB" id="3853778at2"/>
<keyword evidence="3" id="KW-0732">Signal</keyword>
<name>A0A3S2XSR0_9ACTN</name>
<dbReference type="EMBL" id="RZYA01000012">
    <property type="protein sequence ID" value="RVU22034.1"/>
    <property type="molecule type" value="Genomic_DNA"/>
</dbReference>
<evidence type="ECO:0000313" key="4">
    <source>
        <dbReference type="EMBL" id="RVU22034.1"/>
    </source>
</evidence>
<evidence type="ECO:0000256" key="3">
    <source>
        <dbReference type="SAM" id="SignalP"/>
    </source>
</evidence>
<comment type="caution">
    <text evidence="4">The sequence shown here is derived from an EMBL/GenBank/DDBJ whole genome shotgun (WGS) entry which is preliminary data.</text>
</comment>
<organism evidence="4 5">
    <name type="scientific">Streptomyces antnestii</name>
    <dbReference type="NCBI Taxonomy" id="2494256"/>
    <lineage>
        <taxon>Bacteria</taxon>
        <taxon>Bacillati</taxon>
        <taxon>Actinomycetota</taxon>
        <taxon>Actinomycetes</taxon>
        <taxon>Kitasatosporales</taxon>
        <taxon>Streptomycetaceae</taxon>
        <taxon>Streptomyces</taxon>
    </lineage>
</organism>